<dbReference type="GO" id="GO:0022857">
    <property type="term" value="F:transmembrane transporter activity"/>
    <property type="evidence" value="ECO:0007669"/>
    <property type="project" value="InterPro"/>
</dbReference>
<dbReference type="InterPro" id="IPR036259">
    <property type="entry name" value="MFS_trans_sf"/>
</dbReference>
<organism evidence="9">
    <name type="scientific">Tetraselmis sp. GSL018</name>
    <dbReference type="NCBI Taxonomy" id="582737"/>
    <lineage>
        <taxon>Eukaryota</taxon>
        <taxon>Viridiplantae</taxon>
        <taxon>Chlorophyta</taxon>
        <taxon>core chlorophytes</taxon>
        <taxon>Chlorodendrophyceae</taxon>
        <taxon>Chlorodendrales</taxon>
        <taxon>Chlorodendraceae</taxon>
        <taxon>Tetraselmis</taxon>
    </lineage>
</organism>
<dbReference type="Gene3D" id="1.20.1250.20">
    <property type="entry name" value="MFS general substrate transporter like domains"/>
    <property type="match status" value="2"/>
</dbReference>
<feature type="transmembrane region" description="Helical" evidence="7">
    <location>
        <begin position="199"/>
        <end position="223"/>
    </location>
</feature>
<evidence type="ECO:0000256" key="1">
    <source>
        <dbReference type="ARBA" id="ARBA00004141"/>
    </source>
</evidence>
<dbReference type="PANTHER" id="PTHR48020">
    <property type="entry name" value="PROTON MYO-INOSITOL COTRANSPORTER"/>
    <property type="match status" value="1"/>
</dbReference>
<keyword evidence="3" id="KW-0813">Transport</keyword>
<keyword evidence="4 7" id="KW-0812">Transmembrane</keyword>
<dbReference type="InterPro" id="IPR003663">
    <property type="entry name" value="Sugar/inositol_transpt"/>
</dbReference>
<proteinExistence type="inferred from homology"/>
<dbReference type="GO" id="GO:0016020">
    <property type="term" value="C:membrane"/>
    <property type="evidence" value="ECO:0007669"/>
    <property type="project" value="UniProtKB-SubCell"/>
</dbReference>
<feature type="transmembrane region" description="Helical" evidence="7">
    <location>
        <begin position="77"/>
        <end position="98"/>
    </location>
</feature>
<feature type="transmembrane region" description="Helical" evidence="7">
    <location>
        <begin position="105"/>
        <end position="125"/>
    </location>
</feature>
<feature type="transmembrane region" description="Helical" evidence="7">
    <location>
        <begin position="268"/>
        <end position="286"/>
    </location>
</feature>
<name>A0A061R4J4_9CHLO</name>
<dbReference type="AlphaFoldDB" id="A0A061R4J4"/>
<evidence type="ECO:0000313" key="9">
    <source>
        <dbReference type="EMBL" id="JAC67847.1"/>
    </source>
</evidence>
<keyword evidence="6 7" id="KW-0472">Membrane</keyword>
<comment type="similarity">
    <text evidence="2">Belongs to the major facilitator superfamily. Sugar transporter (TC 2.A.1.1) family.</text>
</comment>
<feature type="transmembrane region" description="Helical" evidence="7">
    <location>
        <begin position="235"/>
        <end position="262"/>
    </location>
</feature>
<dbReference type="PRINTS" id="PR00171">
    <property type="entry name" value="SUGRTRNSPORT"/>
</dbReference>
<dbReference type="PROSITE" id="PS00216">
    <property type="entry name" value="SUGAR_TRANSPORT_1"/>
    <property type="match status" value="1"/>
</dbReference>
<dbReference type="InterPro" id="IPR020846">
    <property type="entry name" value="MFS_dom"/>
</dbReference>
<evidence type="ECO:0000256" key="3">
    <source>
        <dbReference type="ARBA" id="ARBA00022448"/>
    </source>
</evidence>
<dbReference type="InterPro" id="IPR050814">
    <property type="entry name" value="Myo-inositol_Transporter"/>
</dbReference>
<evidence type="ECO:0000256" key="2">
    <source>
        <dbReference type="ARBA" id="ARBA00010992"/>
    </source>
</evidence>
<evidence type="ECO:0000256" key="4">
    <source>
        <dbReference type="ARBA" id="ARBA00022692"/>
    </source>
</evidence>
<dbReference type="PROSITE" id="PS50850">
    <property type="entry name" value="MFS"/>
    <property type="match status" value="1"/>
</dbReference>
<protein>
    <submittedName>
        <fullName evidence="9">MFS transporter, SP family, solute carrier family 2 (Myo-inositol transporter), member 13</fullName>
    </submittedName>
</protein>
<comment type="subcellular location">
    <subcellularLocation>
        <location evidence="1">Membrane</location>
        <topology evidence="1">Multi-pass membrane protein</topology>
    </subcellularLocation>
</comment>
<evidence type="ECO:0000256" key="5">
    <source>
        <dbReference type="ARBA" id="ARBA00022989"/>
    </source>
</evidence>
<dbReference type="InterPro" id="IPR005828">
    <property type="entry name" value="MFS_sugar_transport-like"/>
</dbReference>
<sequence>MDLSPAALSNEEVQARELVGVTREPSLRDAFTPAVKLELLLGIGLQVLQQMAGINTVMYFTPAILEMAGFRDKRQQLLAAMLPAGTNAAGTLVGLYTIDRFGRRPLMLASLGGVFVSLSLLAFAFSQTDGRFLPIGQSNCTRLAASTCGECIASGCHFCYSGSGLGVHAGACVDSPDMCLDMAEPLAAFSDSCPRVHPWIVLAGLILYIAAFAPGCGPVPWAVNSEIYPVQVRGVAGGAAATANWLTNALVSQTFLLMTAFLGEPGTFAAYAAIVLVGLLWVHVVMPETKGLSLEEIQGVFASKAKRRTLNENVRLF</sequence>
<dbReference type="SUPFAM" id="SSF103473">
    <property type="entry name" value="MFS general substrate transporter"/>
    <property type="match status" value="1"/>
</dbReference>
<dbReference type="PANTHER" id="PTHR48020:SF12">
    <property type="entry name" value="PROTON MYO-INOSITOL COTRANSPORTER"/>
    <property type="match status" value="1"/>
</dbReference>
<feature type="domain" description="Major facilitator superfamily (MFS) profile" evidence="8">
    <location>
        <begin position="1"/>
        <end position="290"/>
    </location>
</feature>
<evidence type="ECO:0000259" key="8">
    <source>
        <dbReference type="PROSITE" id="PS50850"/>
    </source>
</evidence>
<evidence type="ECO:0000256" key="7">
    <source>
        <dbReference type="SAM" id="Phobius"/>
    </source>
</evidence>
<gene>
    <name evidence="9" type="primary">SLC2A13</name>
    <name evidence="9" type="ORF">TSPGSL018_10102</name>
</gene>
<dbReference type="InterPro" id="IPR005829">
    <property type="entry name" value="Sugar_transporter_CS"/>
</dbReference>
<dbReference type="EMBL" id="GBEZ01018601">
    <property type="protein sequence ID" value="JAC67847.1"/>
    <property type="molecule type" value="Transcribed_RNA"/>
</dbReference>
<reference evidence="9" key="1">
    <citation type="submission" date="2014-05" db="EMBL/GenBank/DDBJ databases">
        <title>The transcriptome of the halophilic microalga Tetraselmis sp. GSL018 isolated from the Great Salt Lake, Utah.</title>
        <authorList>
            <person name="Jinkerson R.E."/>
            <person name="D'Adamo S."/>
            <person name="Posewitz M.C."/>
        </authorList>
    </citation>
    <scope>NUCLEOTIDE SEQUENCE</scope>
    <source>
        <strain evidence="9">GSL018</strain>
    </source>
</reference>
<dbReference type="Pfam" id="PF00083">
    <property type="entry name" value="Sugar_tr"/>
    <property type="match status" value="2"/>
</dbReference>
<accession>A0A061R4J4</accession>
<keyword evidence="5 7" id="KW-1133">Transmembrane helix</keyword>
<evidence type="ECO:0000256" key="6">
    <source>
        <dbReference type="ARBA" id="ARBA00023136"/>
    </source>
</evidence>